<keyword evidence="13" id="KW-1185">Reference proteome</keyword>
<feature type="domain" description="PBP" evidence="11">
    <location>
        <begin position="44"/>
        <end position="162"/>
    </location>
</feature>
<evidence type="ECO:0000256" key="5">
    <source>
        <dbReference type="ARBA" id="ARBA00022592"/>
    </source>
</evidence>
<proteinExistence type="inferred from homology"/>
<dbReference type="GO" id="GO:0006817">
    <property type="term" value="P:phosphate ion transport"/>
    <property type="evidence" value="ECO:0007669"/>
    <property type="project" value="UniProtKB-KW"/>
</dbReference>
<evidence type="ECO:0000256" key="6">
    <source>
        <dbReference type="ARBA" id="ARBA00022729"/>
    </source>
</evidence>
<keyword evidence="8" id="KW-0449">Lipoprotein</keyword>
<evidence type="ECO:0000259" key="11">
    <source>
        <dbReference type="Pfam" id="PF12849"/>
    </source>
</evidence>
<keyword evidence="7" id="KW-0564">Palmitate</keyword>
<comment type="function">
    <text evidence="1">Part of the ABC transporter complex PstSACB involved in phosphate import.</text>
</comment>
<comment type="similarity">
    <text evidence="3">Belongs to the PstS family.</text>
</comment>
<dbReference type="InterPro" id="IPR024370">
    <property type="entry name" value="PBP_domain"/>
</dbReference>
<evidence type="ECO:0000256" key="3">
    <source>
        <dbReference type="ARBA" id="ARBA00008725"/>
    </source>
</evidence>
<evidence type="ECO:0000313" key="13">
    <source>
        <dbReference type="Proteomes" id="UP000199081"/>
    </source>
</evidence>
<name>A0A1H7IF71_9LACT</name>
<organism evidence="12 13">
    <name type="scientific">Alkalibacterium pelagium</name>
    <dbReference type="NCBI Taxonomy" id="426702"/>
    <lineage>
        <taxon>Bacteria</taxon>
        <taxon>Bacillati</taxon>
        <taxon>Bacillota</taxon>
        <taxon>Bacilli</taxon>
        <taxon>Lactobacillales</taxon>
        <taxon>Carnobacteriaceae</taxon>
        <taxon>Alkalibacterium</taxon>
    </lineage>
</organism>
<dbReference type="PROSITE" id="PS51257">
    <property type="entry name" value="PROKAR_LIPOPROTEIN"/>
    <property type="match status" value="1"/>
</dbReference>
<evidence type="ECO:0000256" key="7">
    <source>
        <dbReference type="ARBA" id="ARBA00023139"/>
    </source>
</evidence>
<dbReference type="RefSeq" id="WP_091479594.1">
    <property type="nucleotide sequence ID" value="NZ_BJYC01000004.1"/>
</dbReference>
<feature type="signal peptide" evidence="10">
    <location>
        <begin position="1"/>
        <end position="22"/>
    </location>
</feature>
<dbReference type="Gene3D" id="3.40.190.10">
    <property type="entry name" value="Periplasmic binding protein-like II"/>
    <property type="match status" value="2"/>
</dbReference>
<dbReference type="GO" id="GO:0005886">
    <property type="term" value="C:plasma membrane"/>
    <property type="evidence" value="ECO:0007669"/>
    <property type="project" value="UniProtKB-SubCell"/>
</dbReference>
<evidence type="ECO:0000256" key="8">
    <source>
        <dbReference type="ARBA" id="ARBA00023288"/>
    </source>
</evidence>
<keyword evidence="5" id="KW-0592">Phosphate transport</keyword>
<dbReference type="InterPro" id="IPR050811">
    <property type="entry name" value="Phosphate_ABC_transporter"/>
</dbReference>
<accession>A0A1H7IF71</accession>
<dbReference type="SUPFAM" id="SSF53850">
    <property type="entry name" value="Periplasmic binding protein-like II"/>
    <property type="match status" value="2"/>
</dbReference>
<evidence type="ECO:0000313" key="12">
    <source>
        <dbReference type="EMBL" id="SEK59285.1"/>
    </source>
</evidence>
<gene>
    <name evidence="12" type="ORF">SAMN04488099_10459</name>
</gene>
<protein>
    <submittedName>
        <fullName evidence="12">Phosphate ABC transporter substrate-binding protein, PhoT family</fullName>
    </submittedName>
</protein>
<comment type="subcellular location">
    <subcellularLocation>
        <location evidence="2">Cell membrane</location>
        <topology evidence="2">Lipid-anchor</topology>
    </subcellularLocation>
</comment>
<dbReference type="OrthoDB" id="9790048at2"/>
<dbReference type="PANTHER" id="PTHR30570:SF1">
    <property type="entry name" value="PHOSPHATE-BINDING PROTEIN PSTS"/>
    <property type="match status" value="1"/>
</dbReference>
<evidence type="ECO:0000256" key="1">
    <source>
        <dbReference type="ARBA" id="ARBA00002841"/>
    </source>
</evidence>
<dbReference type="AlphaFoldDB" id="A0A1H7IF71"/>
<dbReference type="EMBL" id="FNZU01000004">
    <property type="protein sequence ID" value="SEK59285.1"/>
    <property type="molecule type" value="Genomic_DNA"/>
</dbReference>
<evidence type="ECO:0000256" key="10">
    <source>
        <dbReference type="SAM" id="SignalP"/>
    </source>
</evidence>
<evidence type="ECO:0000256" key="2">
    <source>
        <dbReference type="ARBA" id="ARBA00004193"/>
    </source>
</evidence>
<keyword evidence="6 10" id="KW-0732">Signal</keyword>
<dbReference type="Proteomes" id="UP000199081">
    <property type="component" value="Unassembled WGS sequence"/>
</dbReference>
<evidence type="ECO:0000256" key="4">
    <source>
        <dbReference type="ARBA" id="ARBA00011529"/>
    </source>
</evidence>
<dbReference type="PANTHER" id="PTHR30570">
    <property type="entry name" value="PERIPLASMIC PHOSPHATE BINDING COMPONENT OF PHOSPHATE ABC TRANSPORTER"/>
    <property type="match status" value="1"/>
</dbReference>
<comment type="subunit">
    <text evidence="4">The complex is composed of two ATP-binding proteins (PstB), two transmembrane proteins (PstC and PstA) and a solute-binding protein (PstS).</text>
</comment>
<dbReference type="Pfam" id="PF12849">
    <property type="entry name" value="PBP_like_2"/>
    <property type="match status" value="2"/>
</dbReference>
<sequence>MKKHIKLLSIVGLAATTLAACADTGSEGASNGSDGGSNGGDFDNSTNLHLVTREVGSGTRDAFAELTGLDDGDNDLIAPEATAQQGTNAVNSTVADDLYAIGYTSVGALDDSLKAIQIDGVDANEENILDGDYEIARNFNVIIGEDLDDVAADFWEFMFSAEGQAIVDEVGYIPSDTDAPAYEGSDLDLSGSIDVNGSTSVYPVVEAMAEAYQEIHSDVQIAVHSTGSGAGVTSAIEGTSDIGMASRDLDDDETSQVTEVRAVALDGIAVVVHPDNPLESLSMDQVADIFRGDFSTWADILD</sequence>
<feature type="chain" id="PRO_5038575869" evidence="10">
    <location>
        <begin position="23"/>
        <end position="302"/>
    </location>
</feature>
<reference evidence="13" key="1">
    <citation type="submission" date="2016-10" db="EMBL/GenBank/DDBJ databases">
        <authorList>
            <person name="Varghese N."/>
            <person name="Submissions S."/>
        </authorList>
    </citation>
    <scope>NUCLEOTIDE SEQUENCE [LARGE SCALE GENOMIC DNA]</scope>
    <source>
        <strain evidence="13">DSM 19183</strain>
    </source>
</reference>
<feature type="region of interest" description="Disordered" evidence="9">
    <location>
        <begin position="24"/>
        <end position="45"/>
    </location>
</feature>
<dbReference type="STRING" id="426702.SAMN04488099_10459"/>
<keyword evidence="5" id="KW-0813">Transport</keyword>
<feature type="domain" description="PBP" evidence="11">
    <location>
        <begin position="190"/>
        <end position="299"/>
    </location>
</feature>
<evidence type="ECO:0000256" key="9">
    <source>
        <dbReference type="SAM" id="MobiDB-lite"/>
    </source>
</evidence>